<dbReference type="PRINTS" id="PR00682">
    <property type="entry name" value="IPNSYNTHASE"/>
</dbReference>
<evidence type="ECO:0000313" key="12">
    <source>
        <dbReference type="EMBL" id="RVW29566.1"/>
    </source>
</evidence>
<dbReference type="HOGENOM" id="CLU_010119_16_3_1"/>
<evidence type="ECO:0000256" key="3">
    <source>
        <dbReference type="ARBA" id="ARBA00022723"/>
    </source>
</evidence>
<evidence type="ECO:0000256" key="9">
    <source>
        <dbReference type="RuleBase" id="RU003682"/>
    </source>
</evidence>
<evidence type="ECO:0000313" key="14">
    <source>
        <dbReference type="Proteomes" id="UP000288805"/>
    </source>
</evidence>
<gene>
    <name evidence="12" type="primary">GA20OX1_0</name>
    <name evidence="11" type="ordered locus">VIT_04s0044g01650</name>
    <name evidence="12" type="ORF">CK203_077378</name>
</gene>
<evidence type="ECO:0000256" key="7">
    <source>
        <dbReference type="ARBA" id="ARBA00043997"/>
    </source>
</evidence>
<dbReference type="OrthoDB" id="288590at2759"/>
<comment type="similarity">
    <text evidence="7">Belongs to the iron/ascorbate-dependent oxidoreductase family. GA20OX subfamily.</text>
</comment>
<keyword evidence="5 9" id="KW-0408">Iron</keyword>
<dbReference type="SMR" id="A0A438D289"/>
<feature type="domain" description="Fe2OG dioxygenase" evidence="10">
    <location>
        <begin position="221"/>
        <end position="320"/>
    </location>
</feature>
<keyword evidence="13" id="KW-1185">Reference proteome</keyword>
<dbReference type="GO" id="GO:0045544">
    <property type="term" value="F:gibberellin 20-oxidase activity"/>
    <property type="evidence" value="ECO:0007669"/>
    <property type="project" value="UniProtKB-ARBA"/>
</dbReference>
<evidence type="ECO:0000256" key="1">
    <source>
        <dbReference type="ARBA" id="ARBA00001961"/>
    </source>
</evidence>
<dbReference type="PANTHER" id="PTHR47990">
    <property type="entry name" value="2-OXOGLUTARATE (2OG) AND FE(II)-DEPENDENT OXYGENASE SUPERFAMILY PROTEIN-RELATED"/>
    <property type="match status" value="1"/>
</dbReference>
<reference evidence="12 14" key="3">
    <citation type="journal article" date="2018" name="PLoS Genet.">
        <title>Population sequencing reveals clonal diversity and ancestral inbreeding in the grapevine cultivar Chardonnay.</title>
        <authorList>
            <person name="Roach M.J."/>
            <person name="Johnson D.L."/>
            <person name="Bohlmann J."/>
            <person name="van Vuuren H.J."/>
            <person name="Jones S.J."/>
            <person name="Pretorius I.S."/>
            <person name="Schmidt S.A."/>
            <person name="Borneman A.R."/>
        </authorList>
    </citation>
    <scope>NUCLEOTIDE SEQUENCE [LARGE SCALE GENOMIC DNA]</scope>
    <source>
        <strain evidence="14">cv. Chardonnay</strain>
        <strain evidence="12">I10V1</strain>
        <tissue evidence="12">Leaf</tissue>
    </source>
</reference>
<dbReference type="Proteomes" id="UP000288805">
    <property type="component" value="Unassembled WGS sequence"/>
</dbReference>
<keyword evidence="4 9" id="KW-0560">Oxidoreductase</keyword>
<organism evidence="12 14">
    <name type="scientific">Vitis vinifera</name>
    <name type="common">Grape</name>
    <dbReference type="NCBI Taxonomy" id="29760"/>
    <lineage>
        <taxon>Eukaryota</taxon>
        <taxon>Viridiplantae</taxon>
        <taxon>Streptophyta</taxon>
        <taxon>Embryophyta</taxon>
        <taxon>Tracheophyta</taxon>
        <taxon>Spermatophyta</taxon>
        <taxon>Magnoliopsida</taxon>
        <taxon>eudicotyledons</taxon>
        <taxon>Gunneridae</taxon>
        <taxon>Pentapetalae</taxon>
        <taxon>rosids</taxon>
        <taxon>Vitales</taxon>
        <taxon>Vitaceae</taxon>
        <taxon>Viteae</taxon>
        <taxon>Vitis</taxon>
    </lineage>
</organism>
<comment type="cofactor">
    <cofactor evidence="1">
        <name>L-ascorbate</name>
        <dbReference type="ChEBI" id="CHEBI:38290"/>
    </cofactor>
</comment>
<dbReference type="EMBL" id="QGNW01001839">
    <property type="protein sequence ID" value="RVW29566.1"/>
    <property type="molecule type" value="Genomic_DNA"/>
</dbReference>
<dbReference type="InterPro" id="IPR044861">
    <property type="entry name" value="IPNS-like_FE2OG_OXY"/>
</dbReference>
<dbReference type="GO" id="GO:0046872">
    <property type="term" value="F:metal ion binding"/>
    <property type="evidence" value="ECO:0007669"/>
    <property type="project" value="UniProtKB-KW"/>
</dbReference>
<evidence type="ECO:0000256" key="8">
    <source>
        <dbReference type="ARBA" id="ARBA00050508"/>
    </source>
</evidence>
<dbReference type="OMA" id="ERYCKAM"/>
<dbReference type="InterPro" id="IPR026992">
    <property type="entry name" value="DIOX_N"/>
</dbReference>
<dbReference type="Pfam" id="PF14226">
    <property type="entry name" value="DIOX_N"/>
    <property type="match status" value="1"/>
</dbReference>
<dbReference type="GO" id="GO:0009686">
    <property type="term" value="P:gibberellin biosynthetic process"/>
    <property type="evidence" value="ECO:0007669"/>
    <property type="project" value="UniProtKB-ARBA"/>
</dbReference>
<dbReference type="Gramene" id="Vitis04g01974.t01">
    <property type="protein sequence ID" value="Vitis04g01974.t01.CDS"/>
    <property type="gene ID" value="Vitis04g01974"/>
</dbReference>
<dbReference type="Gene3D" id="2.60.120.330">
    <property type="entry name" value="B-lactam Antibiotic, Isopenicillin N Synthase, Chain"/>
    <property type="match status" value="1"/>
</dbReference>
<reference evidence="13" key="1">
    <citation type="journal article" date="2007" name="Nature">
        <title>The grapevine genome sequence suggests ancestral hexaploidization in major angiosperm phyla.</title>
        <authorList>
            <consortium name="The French-Italian Public Consortium for Grapevine Genome Characterization."/>
            <person name="Jaillon O."/>
            <person name="Aury J.-M."/>
            <person name="Noel B."/>
            <person name="Policriti A."/>
            <person name="Clepet C."/>
            <person name="Casagrande A."/>
            <person name="Choisne N."/>
            <person name="Aubourg S."/>
            <person name="Vitulo N."/>
            <person name="Jubin C."/>
            <person name="Vezzi A."/>
            <person name="Legeai F."/>
            <person name="Hugueney P."/>
            <person name="Dasilva C."/>
            <person name="Horner D."/>
            <person name="Mica E."/>
            <person name="Jublot D."/>
            <person name="Poulain J."/>
            <person name="Bruyere C."/>
            <person name="Billault A."/>
            <person name="Segurens B."/>
            <person name="Gouyvenoux M."/>
            <person name="Ugarte E."/>
            <person name="Cattonaro F."/>
            <person name="Anthouard V."/>
            <person name="Vico V."/>
            <person name="Del Fabbro C."/>
            <person name="Alaux M."/>
            <person name="Di Gaspero G."/>
            <person name="Dumas V."/>
            <person name="Felice N."/>
            <person name="Paillard S."/>
            <person name="Juman I."/>
            <person name="Moroldo M."/>
            <person name="Scalabrin S."/>
            <person name="Canaguier A."/>
            <person name="Le Clainche I."/>
            <person name="Malacrida G."/>
            <person name="Durand E."/>
            <person name="Pesole G."/>
            <person name="Laucou V."/>
            <person name="Chatelet P."/>
            <person name="Merdinoglu D."/>
            <person name="Delledonne M."/>
            <person name="Pezzotti M."/>
            <person name="Lecharny A."/>
            <person name="Scarpelli C."/>
            <person name="Artiguenave F."/>
            <person name="Pe M.E."/>
            <person name="Valle G."/>
            <person name="Morgante M."/>
            <person name="Caboche M."/>
            <person name="Adam-Blondon A.-F."/>
            <person name="Weissenbach J."/>
            <person name="Quetier F."/>
            <person name="Wincker P."/>
        </authorList>
    </citation>
    <scope>NUCLEOTIDE SEQUENCE [LARGE SCALE GENOMIC DNA]</scope>
    <source>
        <strain evidence="13">cv. Pinot noir / PN40024</strain>
    </source>
</reference>
<evidence type="ECO:0000256" key="6">
    <source>
        <dbReference type="ARBA" id="ARBA00037909"/>
    </source>
</evidence>
<dbReference type="Proteomes" id="UP000009183">
    <property type="component" value="Chromosome 4"/>
</dbReference>
<evidence type="ECO:0000313" key="11">
    <source>
        <dbReference type="EMBL" id="CBI37510.3"/>
    </source>
</evidence>
<dbReference type="PROSITE" id="PS51471">
    <property type="entry name" value="FE2OG_OXY"/>
    <property type="match status" value="1"/>
</dbReference>
<evidence type="ECO:0000256" key="4">
    <source>
        <dbReference type="ARBA" id="ARBA00023002"/>
    </source>
</evidence>
<dbReference type="FunFam" id="2.60.120.330:FF:000003">
    <property type="entry name" value="Gibberellin 20 oxidase 2"/>
    <property type="match status" value="1"/>
</dbReference>
<accession>A0A438D289</accession>
<sequence length="377" mass="42812">MDSSASTILMPPPLELKDERKKGSVVFDSSKMQKQEKLPTEFIWPDADLVRAQQELNEPLIDLDGFFKGDEAATAHAAELIRMACLNHGFFQVTNHGVDLDLIRAAQEDMGAFFKLPLSRKLSVKKKPGELSGYSGAHADRYTSKLPWKETLSFVYCYDSGSKPMVADYFKTALGEDFEQIGWIYQKYCDALKELSLGIMQLLAISLDVDSSYYRKLFEDGYSIMRCNSYPPCKEAGLVMGTGPHCDPVALTILHQDQVKGLEVFVDNKWQSVKPRPGALVVNIGDTFMALSNGKYKSCIHRAVVNMDKERRSLTFFMSPKDDKVVSPPQELIVREGPRKYPDFKWSELLEFTQKHYRPNNDTLQSFVEWRLSSQTK</sequence>
<dbReference type="Pfam" id="PF03171">
    <property type="entry name" value="2OG-FeII_Oxy"/>
    <property type="match status" value="1"/>
</dbReference>
<dbReference type="eggNOG" id="KOG0143">
    <property type="taxonomic scope" value="Eukaryota"/>
</dbReference>
<dbReference type="SUPFAM" id="SSF51197">
    <property type="entry name" value="Clavaminate synthase-like"/>
    <property type="match status" value="1"/>
</dbReference>
<dbReference type="EMBL" id="FN596506">
    <property type="protein sequence ID" value="CBI37510.3"/>
    <property type="molecule type" value="Genomic_DNA"/>
</dbReference>
<dbReference type="InterPro" id="IPR005123">
    <property type="entry name" value="Oxoglu/Fe-dep_dioxygenase_dom"/>
</dbReference>
<dbReference type="InterPro" id="IPR050231">
    <property type="entry name" value="Iron_ascorbate_oxido_reductase"/>
</dbReference>
<comment type="pathway">
    <text evidence="2">Hormone biosynthesis.</text>
</comment>
<evidence type="ECO:0000256" key="5">
    <source>
        <dbReference type="ARBA" id="ARBA00023004"/>
    </source>
</evidence>
<dbReference type="STRING" id="29760.D7U4B3"/>
<proteinExistence type="inferred from homology"/>
<dbReference type="PaxDb" id="29760-VIT_04s0044g01650.t01"/>
<comment type="catalytic activity">
    <reaction evidence="8">
        <text>gibberellin A12 + 2 2-oxoglutarate + 3 O2 + H(+) = gibberellin A9 + 2 succinate + 3 CO2 + 2 H2O</text>
        <dbReference type="Rhea" id="RHEA:60772"/>
        <dbReference type="ChEBI" id="CHEBI:15377"/>
        <dbReference type="ChEBI" id="CHEBI:15378"/>
        <dbReference type="ChEBI" id="CHEBI:15379"/>
        <dbReference type="ChEBI" id="CHEBI:16526"/>
        <dbReference type="ChEBI" id="CHEBI:16810"/>
        <dbReference type="ChEBI" id="CHEBI:30031"/>
        <dbReference type="ChEBI" id="CHEBI:58627"/>
        <dbReference type="ChEBI" id="CHEBI:73255"/>
    </reaction>
    <physiologicalReaction direction="left-to-right" evidence="8">
        <dbReference type="Rhea" id="RHEA:60773"/>
    </physiologicalReaction>
</comment>
<protein>
    <submittedName>
        <fullName evidence="12">Gibberellin 20 oxidase 1</fullName>
    </submittedName>
</protein>
<evidence type="ECO:0000259" key="10">
    <source>
        <dbReference type="PROSITE" id="PS51471"/>
    </source>
</evidence>
<evidence type="ECO:0000256" key="2">
    <source>
        <dbReference type="ARBA" id="ARBA00004972"/>
    </source>
</evidence>
<keyword evidence="3 9" id="KW-0479">Metal-binding</keyword>
<dbReference type="KEGG" id="vvi:100255041"/>
<name>A0A438D289_VITVI</name>
<reference evidence="11" key="2">
    <citation type="submission" date="2011-05" db="EMBL/GenBank/DDBJ databases">
        <title>High quality assembly and annotation of grapevine genome.</title>
        <authorList>
            <person name="Vitulo N."/>
            <person name="Olivier J."/>
            <person name="Forcato C."/>
            <person name="Albiero A."/>
            <person name="D'Angelo M."/>
            <person name="Zimbello R."/>
            <person name="Schiavon R."/>
            <person name="Rigobello C."/>
            <person name="Policriti A."/>
            <person name="Clepet C."/>
            <person name="Casagrande A."/>
            <person name="Choisne N."/>
            <person name="Vezzi A."/>
            <person name="Hugueney P."/>
            <person name="Horner D."/>
            <person name="Mica E."/>
            <person name="Cattonaro F."/>
            <person name="Del Fabbro C."/>
            <person name="Alaux M."/>
            <person name="Di Gaspero G."/>
            <person name="Scalabrin S."/>
            <person name="Pesole G."/>
            <person name="Delledonne M."/>
            <person name="Pezzotti M."/>
            <person name="Pe E.M."/>
            <person name="Caboche M."/>
            <person name="Adam-Blondon A.-F."/>
            <person name="Weissenbach J."/>
            <person name="Quetier F."/>
            <person name="Wincker P."/>
            <person name="Morgante M."/>
            <person name="Valle G."/>
        </authorList>
    </citation>
    <scope>NUCLEOTIDE SEQUENCE</scope>
</reference>
<dbReference type="InterPro" id="IPR027443">
    <property type="entry name" value="IPNS-like_sf"/>
</dbReference>
<dbReference type="AlphaFoldDB" id="A0A438D289"/>
<comment type="pathway">
    <text evidence="6">Plant hormone biosynthesis; gibberellin biosynthesis.</text>
</comment>
<evidence type="ECO:0000313" key="13">
    <source>
        <dbReference type="Proteomes" id="UP000009183"/>
    </source>
</evidence>